<name>A0A7Z9CF03_9FLAO</name>
<dbReference type="EMBL" id="UYIV01000001">
    <property type="protein sequence ID" value="VDH02763.1"/>
    <property type="molecule type" value="Genomic_DNA"/>
</dbReference>
<gene>
    <name evidence="1" type="ORF">NCTC12929_00219</name>
</gene>
<evidence type="ECO:0000313" key="2">
    <source>
        <dbReference type="Proteomes" id="UP000270205"/>
    </source>
</evidence>
<reference evidence="1 2" key="1">
    <citation type="submission" date="2018-11" db="EMBL/GenBank/DDBJ databases">
        <authorList>
            <consortium name="Pathogen Informatics"/>
        </authorList>
    </citation>
    <scope>NUCLEOTIDE SEQUENCE [LARGE SCALE GENOMIC DNA]</scope>
    <source>
        <strain evidence="1 2">NCTC12929</strain>
    </source>
</reference>
<accession>A0A7Z9CF03</accession>
<protein>
    <recommendedName>
        <fullName evidence="3">Phosphoribosyl-ATP pyrophosphatase</fullName>
    </recommendedName>
</protein>
<dbReference type="RefSeq" id="WP_125150474.1">
    <property type="nucleotide sequence ID" value="NZ_JBHWND010000151.1"/>
</dbReference>
<organism evidence="1 2">
    <name type="scientific">Bergeyella zoohelcum</name>
    <dbReference type="NCBI Taxonomy" id="1015"/>
    <lineage>
        <taxon>Bacteria</taxon>
        <taxon>Pseudomonadati</taxon>
        <taxon>Bacteroidota</taxon>
        <taxon>Flavobacteriia</taxon>
        <taxon>Flavobacteriales</taxon>
        <taxon>Weeksellaceae</taxon>
        <taxon>Bergeyella</taxon>
    </lineage>
</organism>
<comment type="caution">
    <text evidence="1">The sequence shown here is derived from an EMBL/GenBank/DDBJ whole genome shotgun (WGS) entry which is preliminary data.</text>
</comment>
<evidence type="ECO:0008006" key="3">
    <source>
        <dbReference type="Google" id="ProtNLM"/>
    </source>
</evidence>
<evidence type="ECO:0000313" key="1">
    <source>
        <dbReference type="EMBL" id="VDH02763.1"/>
    </source>
</evidence>
<proteinExistence type="predicted"/>
<sequence length="165" mass="18209">MATKYTSLDELRKAKAALKTEIERQERLFTFENGKQSLGAITGGLTDRYLNNTPADDGGIKTVLNKDNIIQDVKIGVKNRIFNRNAFVQIASSALKGESVEGIIKMGVILGTAALAKKKMKSKSWKDKLLGAALIYLAPTALRFVQKKLDEVQKQKSINSLEKII</sequence>
<dbReference type="Proteomes" id="UP000270205">
    <property type="component" value="Unassembled WGS sequence"/>
</dbReference>
<dbReference type="AlphaFoldDB" id="A0A7Z9CF03"/>